<dbReference type="GO" id="GO:0034354">
    <property type="term" value="P:'de novo' NAD+ biosynthetic process from L-tryptophan"/>
    <property type="evidence" value="ECO:0007669"/>
    <property type="project" value="TreeGrafter"/>
</dbReference>
<dbReference type="SUPFAM" id="SSF140959">
    <property type="entry name" value="Indolic compounds 2,3-dioxygenase-like"/>
    <property type="match status" value="1"/>
</dbReference>
<comment type="catalytic activity">
    <reaction evidence="5">
        <text>L-tryptophan + O2 = N-formyl-L-kynurenine</text>
        <dbReference type="Rhea" id="RHEA:24536"/>
        <dbReference type="ChEBI" id="CHEBI:15379"/>
        <dbReference type="ChEBI" id="CHEBI:57912"/>
        <dbReference type="ChEBI" id="CHEBI:58629"/>
    </reaction>
</comment>
<keyword evidence="3 4" id="KW-0408">Iron</keyword>
<keyword evidence="5 7" id="KW-0223">Dioxygenase</keyword>
<evidence type="ECO:0000256" key="6">
    <source>
        <dbReference type="SAM" id="MobiDB-lite"/>
    </source>
</evidence>
<keyword evidence="5" id="KW-0560">Oxidoreductase</keyword>
<dbReference type="PROSITE" id="PS00876">
    <property type="entry name" value="IDO_1"/>
    <property type="match status" value="1"/>
</dbReference>
<keyword evidence="8" id="KW-1185">Reference proteome</keyword>
<evidence type="ECO:0000256" key="3">
    <source>
        <dbReference type="ARBA" id="ARBA00023004"/>
    </source>
</evidence>
<sequence>MSASSSSNISLDEYSVSVQNGFLPTEPPLRRLPDPYYNPWEDIMADLPALIRSGDIRQAVRSLPVLSTEKLHSEPEWRRAYSVLAFLTHGYIWGGERPENRLPPSIACPFLEVSSYLELPPCATYAALNLWNFTTVSPGQEDLTEPDNLAVLNSFTGTDDERWFFVISIAIEACGAKVIPLVLNAIEAVNLHDQGRVTQLLVQITECLAELSKILERMYEKCAPAVFYHQIRPLLAGSKNMAAAGLPNGVFYDRGGGVGEWRQYSGGSNAQSSLIQLFDIALGVQHWASGEATPSATSPHGAFMMEMRNYMPGPHRRFLEHVARIANIRPYAMSLPAASDVRKAYNAAVMMLGSFRDKHIRIVSRYIIAQARQQPPPQQQYQPRSNEEPTSTSALPVLKRLNLATATLLSQSSSSWSSSSSSPSSYSPSSSFSPSSVSSPQSEKSPDGTSFSSAFPFPSSSSFDSASSSASPSQDQGIFFGTGGTALIPFLKQTRDETKAAACALSGLDRRDLFVIDDMSGLNSNIKFARYMRGSLPEPTTLQRLKKQPIKTRDQHSILGENWGIYGIQGGWKENDFACNQAILWSYWLGPWIKSLVGGAYFDPTKFIQARLRKDLRELVMASVEWPPHDAVEAATEDICPGAPGQEFHDPRRIELINKLEGILKSKTDGKVSTTLWAILWISDVEKLEQFVQRAAGLDPFTLYAFIHADDIEKLVPLWTQRYQRRSSSVGGSAPPSAPSSRASTPPGGLSAPTIPPVTPTHNLQERPSSPENPSSSQHPITPSKIARVKKWKNAAIIFTEQKKTEEEACCYNLVTLTPTAHGFWRNARFALKPVSLAEERKRMDVQFFWLRQYYQKIKNKEVRSGDVITLVTENPETHPLPSFELLEMQWILHRVAAISGAVDDYKDDGFNDDGGGDGDGL</sequence>
<dbReference type="RefSeq" id="XP_013331528.1">
    <property type="nucleotide sequence ID" value="XM_013476074.1"/>
</dbReference>
<dbReference type="OrthoDB" id="540174at2759"/>
<gene>
    <name evidence="7" type="ORF">T310_1062</name>
</gene>
<dbReference type="Proteomes" id="UP000053958">
    <property type="component" value="Unassembled WGS sequence"/>
</dbReference>
<dbReference type="AlphaFoldDB" id="A0A0F4Z491"/>
<keyword evidence="4 5" id="KW-0349">Heme</keyword>
<comment type="caution">
    <text evidence="7">The sequence shown here is derived from an EMBL/GenBank/DDBJ whole genome shotgun (WGS) entry which is preliminary data.</text>
</comment>
<feature type="region of interest" description="Disordered" evidence="6">
    <location>
        <begin position="413"/>
        <end position="453"/>
    </location>
</feature>
<feature type="compositionally biased region" description="Low complexity" evidence="6">
    <location>
        <begin position="372"/>
        <end position="384"/>
    </location>
</feature>
<dbReference type="EMBL" id="LASV01000043">
    <property type="protein sequence ID" value="KKA24916.1"/>
    <property type="molecule type" value="Genomic_DNA"/>
</dbReference>
<evidence type="ECO:0000313" key="7">
    <source>
        <dbReference type="EMBL" id="KKA24916.1"/>
    </source>
</evidence>
<evidence type="ECO:0000256" key="5">
    <source>
        <dbReference type="RuleBase" id="RU369119"/>
    </source>
</evidence>
<dbReference type="GeneID" id="25313414"/>
<evidence type="ECO:0000256" key="1">
    <source>
        <dbReference type="ARBA" id="ARBA00007119"/>
    </source>
</evidence>
<dbReference type="InterPro" id="IPR037217">
    <property type="entry name" value="Trp/Indoleamine_2_3_dOase-like"/>
</dbReference>
<organism evidence="7 8">
    <name type="scientific">Rasamsonia emersonii (strain ATCC 16479 / CBS 393.64 / IMI 116815)</name>
    <dbReference type="NCBI Taxonomy" id="1408163"/>
    <lineage>
        <taxon>Eukaryota</taxon>
        <taxon>Fungi</taxon>
        <taxon>Dikarya</taxon>
        <taxon>Ascomycota</taxon>
        <taxon>Pezizomycotina</taxon>
        <taxon>Eurotiomycetes</taxon>
        <taxon>Eurotiomycetidae</taxon>
        <taxon>Eurotiales</taxon>
        <taxon>Trichocomaceae</taxon>
        <taxon>Rasamsonia</taxon>
    </lineage>
</organism>
<feature type="compositionally biased region" description="Low complexity" evidence="6">
    <location>
        <begin position="768"/>
        <end position="777"/>
    </location>
</feature>
<dbReference type="STRING" id="1408163.A0A0F4Z491"/>
<evidence type="ECO:0000256" key="4">
    <source>
        <dbReference type="PIRSR" id="PIRSR600898-1"/>
    </source>
</evidence>
<feature type="binding site" description="proximal binding residue" evidence="4">
    <location>
        <position position="359"/>
    </location>
    <ligand>
        <name>heme b</name>
        <dbReference type="ChEBI" id="CHEBI:60344"/>
    </ligand>
    <ligandPart>
        <name>Fe</name>
        <dbReference type="ChEBI" id="CHEBI:18248"/>
    </ligandPart>
</feature>
<accession>A0A0F4Z491</accession>
<dbReference type="InterPro" id="IPR000898">
    <property type="entry name" value="Indolamine_dOase"/>
</dbReference>
<comment type="similarity">
    <text evidence="1 5">Belongs to the indoleamine 2,3-dioxygenase family.</text>
</comment>
<dbReference type="EC" id="1.13.11.52" evidence="5"/>
<feature type="compositionally biased region" description="Low complexity" evidence="6">
    <location>
        <begin position="727"/>
        <end position="749"/>
    </location>
</feature>
<proteinExistence type="inferred from homology"/>
<feature type="region of interest" description="Disordered" evidence="6">
    <location>
        <begin position="372"/>
        <end position="394"/>
    </location>
</feature>
<name>A0A0F4Z491_RASE3</name>
<feature type="compositionally biased region" description="Low complexity" evidence="6">
    <location>
        <begin position="413"/>
        <end position="443"/>
    </location>
</feature>
<dbReference type="Gene3D" id="1.20.58.480">
    <property type="match status" value="1"/>
</dbReference>
<dbReference type="GO" id="GO:0005737">
    <property type="term" value="C:cytoplasm"/>
    <property type="evidence" value="ECO:0007669"/>
    <property type="project" value="TreeGrafter"/>
</dbReference>
<dbReference type="GO" id="GO:0046872">
    <property type="term" value="F:metal ion binding"/>
    <property type="evidence" value="ECO:0007669"/>
    <property type="project" value="UniProtKB-UniRule"/>
</dbReference>
<evidence type="ECO:0000313" key="8">
    <source>
        <dbReference type="Proteomes" id="UP000053958"/>
    </source>
</evidence>
<protein>
    <recommendedName>
        <fullName evidence="5">Indoleamine 2,3-dioxygenase</fullName>
        <ecNumber evidence="5">1.13.11.52</ecNumber>
    </recommendedName>
</protein>
<dbReference type="GO" id="GO:0033754">
    <property type="term" value="F:indoleamine 2,3-dioxygenase activity"/>
    <property type="evidence" value="ECO:0007669"/>
    <property type="project" value="UniProtKB-EC"/>
</dbReference>
<keyword evidence="2 4" id="KW-0479">Metal-binding</keyword>
<comment type="function">
    <text evidence="5">Produces N-formyl-kynurenine through the oxidation of tryptophan.</text>
</comment>
<dbReference type="GO" id="GO:0020037">
    <property type="term" value="F:heme binding"/>
    <property type="evidence" value="ECO:0007669"/>
    <property type="project" value="UniProtKB-UniRule"/>
</dbReference>
<dbReference type="PANTHER" id="PTHR28657">
    <property type="entry name" value="INDOLEAMINE 2,3-DIOXYGENASE"/>
    <property type="match status" value="1"/>
</dbReference>
<evidence type="ECO:0000256" key="2">
    <source>
        <dbReference type="ARBA" id="ARBA00022723"/>
    </source>
</evidence>
<reference evidence="7 8" key="1">
    <citation type="submission" date="2015-04" db="EMBL/GenBank/DDBJ databases">
        <authorList>
            <person name="Heijne W.H."/>
            <person name="Fedorova N.D."/>
            <person name="Nierman W.C."/>
            <person name="Vollebregt A.W."/>
            <person name="Zhao Z."/>
            <person name="Wu L."/>
            <person name="Kumar M."/>
            <person name="Stam H."/>
            <person name="van den Berg M.A."/>
            <person name="Pel H.J."/>
        </authorList>
    </citation>
    <scope>NUCLEOTIDE SEQUENCE [LARGE SCALE GENOMIC DNA]</scope>
    <source>
        <strain evidence="7 8">CBS 393.64</strain>
    </source>
</reference>
<feature type="region of interest" description="Disordered" evidence="6">
    <location>
        <begin position="727"/>
        <end position="784"/>
    </location>
</feature>
<dbReference type="PANTHER" id="PTHR28657:SF10">
    <property type="entry name" value="INDOLEAMINE 2,3-DIOXYGENASE"/>
    <property type="match status" value="1"/>
</dbReference>
<dbReference type="GO" id="GO:0019441">
    <property type="term" value="P:L-tryptophan catabolic process to kynurenine"/>
    <property type="evidence" value="ECO:0007669"/>
    <property type="project" value="UniProtKB-UniRule"/>
</dbReference>
<dbReference type="Pfam" id="PF01231">
    <property type="entry name" value="IDO"/>
    <property type="match status" value="1"/>
</dbReference>